<gene>
    <name evidence="1" type="ORF">Nepgr_001131</name>
</gene>
<reference evidence="1" key="1">
    <citation type="submission" date="2023-05" db="EMBL/GenBank/DDBJ databases">
        <title>Nepenthes gracilis genome sequencing.</title>
        <authorList>
            <person name="Fukushima K."/>
        </authorList>
    </citation>
    <scope>NUCLEOTIDE SEQUENCE</scope>
    <source>
        <strain evidence="1">SING2019-196</strain>
    </source>
</reference>
<proteinExistence type="predicted"/>
<dbReference type="AlphaFoldDB" id="A0AAD3P4S3"/>
<organism evidence="1 2">
    <name type="scientific">Nepenthes gracilis</name>
    <name type="common">Slender pitcher plant</name>
    <dbReference type="NCBI Taxonomy" id="150966"/>
    <lineage>
        <taxon>Eukaryota</taxon>
        <taxon>Viridiplantae</taxon>
        <taxon>Streptophyta</taxon>
        <taxon>Embryophyta</taxon>
        <taxon>Tracheophyta</taxon>
        <taxon>Spermatophyta</taxon>
        <taxon>Magnoliopsida</taxon>
        <taxon>eudicotyledons</taxon>
        <taxon>Gunneridae</taxon>
        <taxon>Pentapetalae</taxon>
        <taxon>Caryophyllales</taxon>
        <taxon>Nepenthaceae</taxon>
        <taxon>Nepenthes</taxon>
    </lineage>
</organism>
<sequence length="66" mass="7694">MILQWLERKVLWIPTCLQWCNSLLNRGSISVDHGVIRIKHICCIEENSATPFIPILAFYSYFGKQV</sequence>
<dbReference type="EMBL" id="BSYO01000001">
    <property type="protein sequence ID" value="GMG99291.1"/>
    <property type="molecule type" value="Genomic_DNA"/>
</dbReference>
<evidence type="ECO:0000313" key="2">
    <source>
        <dbReference type="Proteomes" id="UP001279734"/>
    </source>
</evidence>
<dbReference type="Proteomes" id="UP001279734">
    <property type="component" value="Unassembled WGS sequence"/>
</dbReference>
<evidence type="ECO:0000313" key="1">
    <source>
        <dbReference type="EMBL" id="GMG99291.1"/>
    </source>
</evidence>
<accession>A0AAD3P4S3</accession>
<comment type="caution">
    <text evidence="1">The sequence shown here is derived from an EMBL/GenBank/DDBJ whole genome shotgun (WGS) entry which is preliminary data.</text>
</comment>
<keyword evidence="2" id="KW-1185">Reference proteome</keyword>
<protein>
    <submittedName>
        <fullName evidence="1">Uncharacterized protein</fullName>
    </submittedName>
</protein>
<name>A0AAD3P4S3_NEPGR</name>